<reference evidence="2" key="1">
    <citation type="submission" date="2016-11" db="EMBL/GenBank/DDBJ databases">
        <authorList>
            <person name="Varghese N."/>
            <person name="Submissions S."/>
        </authorList>
    </citation>
    <scope>NUCLEOTIDE SEQUENCE [LARGE SCALE GENOMIC DNA]</scope>
    <source>
        <strain evidence="2">DSM 15807</strain>
    </source>
</reference>
<gene>
    <name evidence="1" type="ORF">SAMN02745199_0075</name>
</gene>
<protein>
    <submittedName>
        <fullName evidence="1">Uncharacterized protein</fullName>
    </submittedName>
</protein>
<proteinExistence type="predicted"/>
<sequence>MQKKFTKLSFSLLVLLSYTLFSESIYTGIKYTYRNTIYENYIILTSSIERKVVIFNVENKKIDFFLTNVGVYPVVSYMNEKELLVIDSVGKQVLLYNLENLQVVNKELDYKPIFYKKLDNVVYILDNNGNLYGFNFDLEIIYHHKFSSKPSYFDFYNSKAIGFYIWNKEIDIEYDNKLLNFNLITPNHMISKYVLDSRGGKILDFETKKIYTTEPYLSFGLLWNNELYFASMFTKTIYKLKNDKIYSVAKLEFQPTNGKVFNDRLYILSAHDDKLIIIGKKIEVFDTGKFPIDIFKYKDKIIVICADNGEINIFNDNQKGG</sequence>
<evidence type="ECO:0000313" key="1">
    <source>
        <dbReference type="EMBL" id="SHH16159.1"/>
    </source>
</evidence>
<dbReference type="RefSeq" id="WP_073070893.1">
    <property type="nucleotide sequence ID" value="NZ_FQXN01000001.1"/>
</dbReference>
<dbReference type="STRING" id="1123380.SAMN02745199_0075"/>
<dbReference type="Proteomes" id="UP000242592">
    <property type="component" value="Unassembled WGS sequence"/>
</dbReference>
<evidence type="ECO:0000313" key="2">
    <source>
        <dbReference type="Proteomes" id="UP000242592"/>
    </source>
</evidence>
<accession>A0A1M5QQU6</accession>
<organism evidence="1 2">
    <name type="scientific">Thermosipho atlanticus DSM 15807</name>
    <dbReference type="NCBI Taxonomy" id="1123380"/>
    <lineage>
        <taxon>Bacteria</taxon>
        <taxon>Thermotogati</taxon>
        <taxon>Thermotogota</taxon>
        <taxon>Thermotogae</taxon>
        <taxon>Thermotogales</taxon>
        <taxon>Fervidobacteriaceae</taxon>
        <taxon>Thermosipho</taxon>
    </lineage>
</organism>
<dbReference type="AlphaFoldDB" id="A0A1M5QQU6"/>
<dbReference type="EMBL" id="FQXN01000001">
    <property type="protein sequence ID" value="SHH16159.1"/>
    <property type="molecule type" value="Genomic_DNA"/>
</dbReference>
<name>A0A1M5QQU6_9BACT</name>
<keyword evidence="2" id="KW-1185">Reference proteome</keyword>
<dbReference type="SUPFAM" id="SSF63825">
    <property type="entry name" value="YWTD domain"/>
    <property type="match status" value="1"/>
</dbReference>